<evidence type="ECO:0000313" key="2">
    <source>
        <dbReference type="Proteomes" id="UP001054945"/>
    </source>
</evidence>
<accession>A0AAV4PTS6</accession>
<organism evidence="1 2">
    <name type="scientific">Caerostris extrusa</name>
    <name type="common">Bark spider</name>
    <name type="synonym">Caerostris bankana</name>
    <dbReference type="NCBI Taxonomy" id="172846"/>
    <lineage>
        <taxon>Eukaryota</taxon>
        <taxon>Metazoa</taxon>
        <taxon>Ecdysozoa</taxon>
        <taxon>Arthropoda</taxon>
        <taxon>Chelicerata</taxon>
        <taxon>Arachnida</taxon>
        <taxon>Araneae</taxon>
        <taxon>Araneomorphae</taxon>
        <taxon>Entelegynae</taxon>
        <taxon>Araneoidea</taxon>
        <taxon>Araneidae</taxon>
        <taxon>Caerostris</taxon>
    </lineage>
</organism>
<comment type="caution">
    <text evidence="1">The sequence shown here is derived from an EMBL/GenBank/DDBJ whole genome shotgun (WGS) entry which is preliminary data.</text>
</comment>
<name>A0AAV4PTS6_CAEEX</name>
<keyword evidence="2" id="KW-1185">Reference proteome</keyword>
<dbReference type="AlphaFoldDB" id="A0AAV4PTS6"/>
<protein>
    <submittedName>
        <fullName evidence="1">Uncharacterized protein</fullName>
    </submittedName>
</protein>
<dbReference type="EMBL" id="BPLR01005027">
    <property type="protein sequence ID" value="GIX99320.1"/>
    <property type="molecule type" value="Genomic_DNA"/>
</dbReference>
<gene>
    <name evidence="1" type="ORF">CEXT_815491</name>
</gene>
<evidence type="ECO:0000313" key="1">
    <source>
        <dbReference type="EMBL" id="GIX99320.1"/>
    </source>
</evidence>
<reference evidence="1 2" key="1">
    <citation type="submission" date="2021-06" db="EMBL/GenBank/DDBJ databases">
        <title>Caerostris extrusa draft genome.</title>
        <authorList>
            <person name="Kono N."/>
            <person name="Arakawa K."/>
        </authorList>
    </citation>
    <scope>NUCLEOTIDE SEQUENCE [LARGE SCALE GENOMIC DNA]</scope>
</reference>
<sequence length="386" mass="42856">MSTSMMQGIKERLNWKIQCKNQNFWNDPYTTSEYSGRHLIGENDEFGNSYSLNPESQPEESLNELFTFSHSNTITSGSVSNMTSVLDSSTVSVVLGQKFVPVKDDVNVVSSSNCLKINTDSNVISLNNDALKNDMASKDSQEMILITDSIPKVNDADLISDTHNLAVDIDSKEGNLISINSNNVSERTIHENVLVPGSEIMFKAATYENDTNQNIGSRTELAANSFFDHINIKDDPNCVVDDADVLYSIRQEHTDDVAFDFDTDKLISLDTNISTETSGGTYVVMSEGDVENFEILKSKLNNGDIVYNQSTSSEIYKEGVQNLTNKEDISSVLNGDLKSLPANCYLENKDDSHCNATYLEKQINLNMPIDTCKLNPEMTSEVNKSY</sequence>
<proteinExistence type="predicted"/>
<dbReference type="Proteomes" id="UP001054945">
    <property type="component" value="Unassembled WGS sequence"/>
</dbReference>